<dbReference type="Gene3D" id="3.80.10.10">
    <property type="entry name" value="Ribonuclease Inhibitor"/>
    <property type="match status" value="5"/>
</dbReference>
<dbReference type="InterPro" id="IPR000157">
    <property type="entry name" value="TIR_dom"/>
</dbReference>
<keyword evidence="5 12" id="KW-0732">Signal</keyword>
<dbReference type="GO" id="GO:0006955">
    <property type="term" value="P:immune response"/>
    <property type="evidence" value="ECO:0007669"/>
    <property type="project" value="InterPro"/>
</dbReference>
<evidence type="ECO:0000256" key="3">
    <source>
        <dbReference type="ARBA" id="ARBA00022614"/>
    </source>
</evidence>
<dbReference type="InterPro" id="IPR001611">
    <property type="entry name" value="Leu-rich_rpt"/>
</dbReference>
<dbReference type="PANTHER" id="PTHR24365">
    <property type="entry name" value="TOLL-LIKE RECEPTOR"/>
    <property type="match status" value="1"/>
</dbReference>
<dbReference type="RefSeq" id="XP_055890175.1">
    <property type="nucleotide sequence ID" value="XM_056034200.1"/>
</dbReference>
<dbReference type="InterPro" id="IPR032675">
    <property type="entry name" value="LRR_dom_sf"/>
</dbReference>
<dbReference type="PANTHER" id="PTHR24365:SF541">
    <property type="entry name" value="PROTEIN TOLL-RELATED"/>
    <property type="match status" value="1"/>
</dbReference>
<evidence type="ECO:0000256" key="8">
    <source>
        <dbReference type="ARBA" id="ARBA00023136"/>
    </source>
</evidence>
<feature type="chain" id="PRO_5040994249" evidence="12">
    <location>
        <begin position="20"/>
        <end position="838"/>
    </location>
</feature>
<feature type="signal peptide" evidence="12">
    <location>
        <begin position="1"/>
        <end position="19"/>
    </location>
</feature>
<keyword evidence="7 11" id="KW-1133">Transmembrane helix</keyword>
<evidence type="ECO:0000256" key="9">
    <source>
        <dbReference type="ARBA" id="ARBA00023170"/>
    </source>
</evidence>
<dbReference type="AlphaFoldDB" id="A0A9W3ASC1"/>
<reference evidence="15" key="1">
    <citation type="submission" date="2025-08" db="UniProtKB">
        <authorList>
            <consortium name="RefSeq"/>
        </authorList>
    </citation>
    <scope>IDENTIFICATION</scope>
</reference>
<evidence type="ECO:0000256" key="7">
    <source>
        <dbReference type="ARBA" id="ARBA00022989"/>
    </source>
</evidence>
<name>A0A9W3ASC1_BIOGL</name>
<dbReference type="Pfam" id="PF13855">
    <property type="entry name" value="LRR_8"/>
    <property type="match status" value="2"/>
</dbReference>
<dbReference type="Pfam" id="PF13676">
    <property type="entry name" value="TIR_2"/>
    <property type="match status" value="1"/>
</dbReference>
<evidence type="ECO:0000313" key="14">
    <source>
        <dbReference type="Proteomes" id="UP001165740"/>
    </source>
</evidence>
<dbReference type="GeneID" id="106067206"/>
<evidence type="ECO:0000259" key="13">
    <source>
        <dbReference type="PROSITE" id="PS50104"/>
    </source>
</evidence>
<evidence type="ECO:0000256" key="11">
    <source>
        <dbReference type="SAM" id="Phobius"/>
    </source>
</evidence>
<dbReference type="Gene3D" id="3.40.50.10140">
    <property type="entry name" value="Toll/interleukin-1 receptor homology (TIR) domain"/>
    <property type="match status" value="1"/>
</dbReference>
<keyword evidence="9" id="KW-0675">Receptor</keyword>
<evidence type="ECO:0000256" key="2">
    <source>
        <dbReference type="ARBA" id="ARBA00009634"/>
    </source>
</evidence>
<dbReference type="SMART" id="SM00369">
    <property type="entry name" value="LRR_TYP"/>
    <property type="match status" value="5"/>
</dbReference>
<dbReference type="OrthoDB" id="6122780at2759"/>
<evidence type="ECO:0000256" key="10">
    <source>
        <dbReference type="ARBA" id="ARBA00023180"/>
    </source>
</evidence>
<dbReference type="GO" id="GO:0002224">
    <property type="term" value="P:toll-like receptor signaling pathway"/>
    <property type="evidence" value="ECO:0007669"/>
    <property type="project" value="InterPro"/>
</dbReference>
<keyword evidence="14" id="KW-1185">Reference proteome</keyword>
<accession>A0A9W3ASC1</accession>
<keyword evidence="8 11" id="KW-0472">Membrane</keyword>
<dbReference type="InterPro" id="IPR035897">
    <property type="entry name" value="Toll_tir_struct_dom_sf"/>
</dbReference>
<dbReference type="Pfam" id="PF00560">
    <property type="entry name" value="LRR_1"/>
    <property type="match status" value="1"/>
</dbReference>
<dbReference type="GO" id="GO:0004888">
    <property type="term" value="F:transmembrane signaling receptor activity"/>
    <property type="evidence" value="ECO:0007669"/>
    <property type="project" value="InterPro"/>
</dbReference>
<comment type="subcellular location">
    <subcellularLocation>
        <location evidence="1">Membrane</location>
        <topology evidence="1">Single-pass type I membrane protein</topology>
    </subcellularLocation>
</comment>
<dbReference type="Proteomes" id="UP001165740">
    <property type="component" value="Chromosome 6"/>
</dbReference>
<evidence type="ECO:0000256" key="4">
    <source>
        <dbReference type="ARBA" id="ARBA00022692"/>
    </source>
</evidence>
<dbReference type="InterPro" id="IPR017241">
    <property type="entry name" value="Toll-like_receptor"/>
</dbReference>
<dbReference type="PIRSF" id="PIRSF037595">
    <property type="entry name" value="Toll-like_receptor"/>
    <property type="match status" value="1"/>
</dbReference>
<evidence type="ECO:0000256" key="5">
    <source>
        <dbReference type="ARBA" id="ARBA00022729"/>
    </source>
</evidence>
<dbReference type="SMART" id="SM00255">
    <property type="entry name" value="TIR"/>
    <property type="match status" value="1"/>
</dbReference>
<keyword evidence="10" id="KW-0325">Glycoprotein</keyword>
<evidence type="ECO:0000256" key="1">
    <source>
        <dbReference type="ARBA" id="ARBA00004479"/>
    </source>
</evidence>
<dbReference type="GO" id="GO:0005886">
    <property type="term" value="C:plasma membrane"/>
    <property type="evidence" value="ECO:0007669"/>
    <property type="project" value="TreeGrafter"/>
</dbReference>
<feature type="domain" description="TIR" evidence="13">
    <location>
        <begin position="695"/>
        <end position="836"/>
    </location>
</feature>
<dbReference type="InterPro" id="IPR003591">
    <property type="entry name" value="Leu-rich_rpt_typical-subtyp"/>
</dbReference>
<feature type="transmembrane region" description="Helical" evidence="11">
    <location>
        <begin position="642"/>
        <end position="665"/>
    </location>
</feature>
<evidence type="ECO:0000256" key="6">
    <source>
        <dbReference type="ARBA" id="ARBA00022737"/>
    </source>
</evidence>
<organism evidence="14 15">
    <name type="scientific">Biomphalaria glabrata</name>
    <name type="common">Bloodfluke planorb</name>
    <name type="synonym">Freshwater snail</name>
    <dbReference type="NCBI Taxonomy" id="6526"/>
    <lineage>
        <taxon>Eukaryota</taxon>
        <taxon>Metazoa</taxon>
        <taxon>Spiralia</taxon>
        <taxon>Lophotrochozoa</taxon>
        <taxon>Mollusca</taxon>
        <taxon>Gastropoda</taxon>
        <taxon>Heterobranchia</taxon>
        <taxon>Euthyneura</taxon>
        <taxon>Panpulmonata</taxon>
        <taxon>Hygrophila</taxon>
        <taxon>Lymnaeoidea</taxon>
        <taxon>Planorbidae</taxon>
        <taxon>Biomphalaria</taxon>
    </lineage>
</organism>
<gene>
    <name evidence="15" type="primary">LOC106067206</name>
</gene>
<keyword evidence="3" id="KW-0433">Leucine-rich repeat</keyword>
<proteinExistence type="inferred from homology"/>
<keyword evidence="6" id="KW-0677">Repeat</keyword>
<protein>
    <submittedName>
        <fullName evidence="15">Toll-like receptor 4</fullName>
    </submittedName>
</protein>
<keyword evidence="4 11" id="KW-0812">Transmembrane</keyword>
<sequence>MNLLTLVCVLLQSFVHTQAQDEMTSLQGNSRQCNLSGTTYNCSNLLLPTIPDGIPTNVTILDLSYNLIKETNHVLCQLDLLQELYLGHNKMATLYNYSFLCLKNLRVLDLQGNSLLMDAKTFPEGVFKPLAFLQVLKMNKNNRNTSNPSLFYPDGELSHLDHLSSLHIDGLANKSFGAGFGRMKELRYLSITGYPKGFCTMESITKETFKYLSQLHVLEIKLCLITSSLVDQLAFQPLSNLQVLDLSESEFFFLYHLGPALAAMRSKNFTRLKIHNIMNSYFPCARISNDFARSLPRTLTHITASYNGFALIESDVFHLLPPNLTFLDLSNNRFTFGSYLQNFSALLNLETLILNGPRQSFALPTRYLPDVERLCETSPRSSHSTNDTLILRLPPRLKKISLDSAGISYRLTQFHIDPNNSLETLILNGNKIQALIGPMTGLTKLKHLSLADCYIHSIKKDFFDNFTSLLYLNLSVNDFGCDVLKNGSDPIFTNLKNLQELDISFVNILTLDTNAFQGLDNLERLHLERNFLHHFTADISNMTRLQFVNFSMSEISSLSSWIRSSFDSVASKYKLSLDLSENPIHCYCENLDFLTWFYTAQDYIQFLNLQKYRCSFENNSEEYIKDFEKLYRKLNLQCTPKVVLFIIVTSGTVLAMILIFIAIIYRFRWKIQYLYYSAYLYIKTNKLDKSRCQEFLYDVFLSFAHDDEKFIHETLVPELTSRGLRVHDHTVDFIAGELITSNIVNAVQRSRRTLIVVSSNLRKSNWCRFELQMANLESVNTGRPVMVFLLMQHLPEDVLSREMLYHIQNNTYIQLPDEVDNARVMGIFWTKLCSDLLN</sequence>
<dbReference type="SUPFAM" id="SSF52058">
    <property type="entry name" value="L domain-like"/>
    <property type="match status" value="2"/>
</dbReference>
<dbReference type="SUPFAM" id="SSF52200">
    <property type="entry name" value="Toll/Interleukin receptor TIR domain"/>
    <property type="match status" value="1"/>
</dbReference>
<comment type="similarity">
    <text evidence="2">Belongs to the Toll-like receptor family.</text>
</comment>
<evidence type="ECO:0000256" key="12">
    <source>
        <dbReference type="SAM" id="SignalP"/>
    </source>
</evidence>
<dbReference type="OMA" id="DISFQCT"/>
<evidence type="ECO:0000313" key="15">
    <source>
        <dbReference type="RefSeq" id="XP_055890175.1"/>
    </source>
</evidence>
<dbReference type="PROSITE" id="PS50104">
    <property type="entry name" value="TIR"/>
    <property type="match status" value="1"/>
</dbReference>